<comment type="caution">
    <text evidence="10">The sequence shown here is derived from an EMBL/GenBank/DDBJ whole genome shotgun (WGS) entry which is preliminary data.</text>
</comment>
<evidence type="ECO:0000256" key="2">
    <source>
        <dbReference type="ARBA" id="ARBA00010712"/>
    </source>
</evidence>
<keyword evidence="11" id="KW-1185">Reference proteome</keyword>
<keyword evidence="6 8" id="KW-0012">Acyltransferase</keyword>
<evidence type="ECO:0000256" key="6">
    <source>
        <dbReference type="ARBA" id="ARBA00023315"/>
    </source>
</evidence>
<dbReference type="PROSITE" id="PS51186">
    <property type="entry name" value="GNAT"/>
    <property type="match status" value="1"/>
</dbReference>
<dbReference type="Pfam" id="PF00583">
    <property type="entry name" value="Acetyltransf_1"/>
    <property type="match status" value="1"/>
</dbReference>
<comment type="catalytic activity">
    <reaction evidence="7 8">
        <text>L-2,4-diaminobutanoate + acetyl-CoA = (2S)-4-acetamido-2-aminobutanoate + CoA + H(+)</text>
        <dbReference type="Rhea" id="RHEA:16901"/>
        <dbReference type="ChEBI" id="CHEBI:15378"/>
        <dbReference type="ChEBI" id="CHEBI:57287"/>
        <dbReference type="ChEBI" id="CHEBI:57288"/>
        <dbReference type="ChEBI" id="CHEBI:58761"/>
        <dbReference type="ChEBI" id="CHEBI:58929"/>
        <dbReference type="EC" id="2.3.1.178"/>
    </reaction>
</comment>
<evidence type="ECO:0000256" key="4">
    <source>
        <dbReference type="ARBA" id="ARBA00017935"/>
    </source>
</evidence>
<evidence type="ECO:0000256" key="1">
    <source>
        <dbReference type="ARBA" id="ARBA00004978"/>
    </source>
</evidence>
<dbReference type="PATRIC" id="fig|472175.3.peg.3148"/>
<evidence type="ECO:0000256" key="5">
    <source>
        <dbReference type="ARBA" id="ARBA00022679"/>
    </source>
</evidence>
<dbReference type="Proteomes" id="UP000053675">
    <property type="component" value="Unassembled WGS sequence"/>
</dbReference>
<dbReference type="CDD" id="cd04301">
    <property type="entry name" value="NAT_SF"/>
    <property type="match status" value="1"/>
</dbReference>
<sequence length="180" mass="20224">MSPSEIKLVRKNSGTFSFRTPVTEDGTAVWNLIRSCHPLDENSLYCNLLQCDHFADTCVVAERDDGEILGWISGYLMPDDPSTLFVWQVAVDERAQGNGVAKRMLNALLERDCCDQVDTIKTTITRDNDASWALFRSFARSQGAKLSDEPYFRKEEHFDGEHATEHMVTISLMNAARSAA</sequence>
<evidence type="ECO:0000256" key="7">
    <source>
        <dbReference type="ARBA" id="ARBA00048924"/>
    </source>
</evidence>
<dbReference type="InterPro" id="IPR016181">
    <property type="entry name" value="Acyl_CoA_acyltransferase"/>
</dbReference>
<evidence type="ECO:0000256" key="8">
    <source>
        <dbReference type="RuleBase" id="RU365045"/>
    </source>
</evidence>
<dbReference type="GO" id="GO:0019491">
    <property type="term" value="P:ectoine biosynthetic process"/>
    <property type="evidence" value="ECO:0007669"/>
    <property type="project" value="UniProtKB-UniPathway"/>
</dbReference>
<dbReference type="EC" id="2.3.1.178" evidence="3 8"/>
<protein>
    <recommendedName>
        <fullName evidence="4 8">L-2,4-diaminobutyric acid acetyltransferase</fullName>
        <shortName evidence="8">DABA acetyltransferase</shortName>
        <ecNumber evidence="3 8">2.3.1.178</ecNumber>
    </recommendedName>
</protein>
<dbReference type="InterPro" id="IPR012772">
    <property type="entry name" value="Ectoine_EctA"/>
</dbReference>
<reference evidence="10 11" key="1">
    <citation type="submission" date="2014-05" db="EMBL/GenBank/DDBJ databases">
        <title>Draft Genome Sequence of Nitratireductor basaltis Strain UMTGB225, A Marine Bacterium Isolated from Green Barrel Tunicate.</title>
        <authorList>
            <person name="Gan H.Y."/>
        </authorList>
    </citation>
    <scope>NUCLEOTIDE SEQUENCE [LARGE SCALE GENOMIC DNA]</scope>
    <source>
        <strain evidence="10 11">UMTGB225</strain>
    </source>
</reference>
<organism evidence="10 11">
    <name type="scientific">Nitratireductor basaltis</name>
    <dbReference type="NCBI Taxonomy" id="472175"/>
    <lineage>
        <taxon>Bacteria</taxon>
        <taxon>Pseudomonadati</taxon>
        <taxon>Pseudomonadota</taxon>
        <taxon>Alphaproteobacteria</taxon>
        <taxon>Hyphomicrobiales</taxon>
        <taxon>Phyllobacteriaceae</taxon>
        <taxon>Nitratireductor</taxon>
    </lineage>
</organism>
<dbReference type="EMBL" id="JMQM01000002">
    <property type="protein sequence ID" value="KFB08896.1"/>
    <property type="molecule type" value="Genomic_DNA"/>
</dbReference>
<proteinExistence type="inferred from homology"/>
<comment type="similarity">
    <text evidence="2 8">Belongs to the acetyltransferase family. EctA subfamily.</text>
</comment>
<comment type="function">
    <text evidence="8">Catalyzes the acetylation of L-2,4-diaminobutyrate (DABA) to gamma-N-acetyl-alpha,gamma-diaminobutyric acid (ADABA) with acetyl coenzyme A.</text>
</comment>
<evidence type="ECO:0000313" key="10">
    <source>
        <dbReference type="EMBL" id="KFB08896.1"/>
    </source>
</evidence>
<gene>
    <name evidence="8" type="primary">ectA</name>
    <name evidence="10" type="ORF">EL18_03151</name>
</gene>
<dbReference type="Gene3D" id="3.40.630.30">
    <property type="match status" value="1"/>
</dbReference>
<dbReference type="OrthoDB" id="2436196at2"/>
<dbReference type="STRING" id="472175.EL18_03151"/>
<dbReference type="UniPathway" id="UPA00067">
    <property type="reaction ID" value="UER00122"/>
</dbReference>
<dbReference type="eggNOG" id="COG0456">
    <property type="taxonomic scope" value="Bacteria"/>
</dbReference>
<dbReference type="NCBIfam" id="TIGR02406">
    <property type="entry name" value="ectoine_EctA"/>
    <property type="match status" value="1"/>
</dbReference>
<dbReference type="AlphaFoldDB" id="A0A084U7G0"/>
<evidence type="ECO:0000313" key="11">
    <source>
        <dbReference type="Proteomes" id="UP000053675"/>
    </source>
</evidence>
<dbReference type="SUPFAM" id="SSF55729">
    <property type="entry name" value="Acyl-CoA N-acyltransferases (Nat)"/>
    <property type="match status" value="1"/>
</dbReference>
<dbReference type="InterPro" id="IPR000182">
    <property type="entry name" value="GNAT_dom"/>
</dbReference>
<dbReference type="GO" id="GO:0033816">
    <property type="term" value="F:diaminobutyrate acetyltransferase activity"/>
    <property type="evidence" value="ECO:0007669"/>
    <property type="project" value="UniProtKB-EC"/>
</dbReference>
<name>A0A084U7G0_9HYPH</name>
<dbReference type="RefSeq" id="WP_152553071.1">
    <property type="nucleotide sequence ID" value="NZ_JMQM01000002.1"/>
</dbReference>
<evidence type="ECO:0000256" key="3">
    <source>
        <dbReference type="ARBA" id="ARBA00012355"/>
    </source>
</evidence>
<evidence type="ECO:0000259" key="9">
    <source>
        <dbReference type="PROSITE" id="PS51186"/>
    </source>
</evidence>
<accession>A0A084U7G0</accession>
<keyword evidence="5 8" id="KW-0808">Transferase</keyword>
<feature type="domain" description="N-acetyltransferase" evidence="9">
    <location>
        <begin position="16"/>
        <end position="171"/>
    </location>
</feature>
<comment type="pathway">
    <text evidence="1 8">Amine and polyamine biosynthesis; ectoine biosynthesis; L-ectoine from L-aspartate 4-semialdehyde: step 2/3.</text>
</comment>